<evidence type="ECO:0000313" key="1">
    <source>
        <dbReference type="EMBL" id="SOQ39973.1"/>
    </source>
</evidence>
<name>A0A2H1VGI9_SPOFR</name>
<reference evidence="1" key="1">
    <citation type="submission" date="2016-07" db="EMBL/GenBank/DDBJ databases">
        <authorList>
            <person name="Bretaudeau A."/>
        </authorList>
    </citation>
    <scope>NUCLEOTIDE SEQUENCE</scope>
    <source>
        <strain evidence="1">Rice</strain>
        <tissue evidence="1">Whole body</tissue>
    </source>
</reference>
<protein>
    <submittedName>
        <fullName evidence="1">SFRICE_009362</fullName>
    </submittedName>
</protein>
<organism evidence="1">
    <name type="scientific">Spodoptera frugiperda</name>
    <name type="common">Fall armyworm</name>
    <dbReference type="NCBI Taxonomy" id="7108"/>
    <lineage>
        <taxon>Eukaryota</taxon>
        <taxon>Metazoa</taxon>
        <taxon>Ecdysozoa</taxon>
        <taxon>Arthropoda</taxon>
        <taxon>Hexapoda</taxon>
        <taxon>Insecta</taxon>
        <taxon>Pterygota</taxon>
        <taxon>Neoptera</taxon>
        <taxon>Endopterygota</taxon>
        <taxon>Lepidoptera</taxon>
        <taxon>Glossata</taxon>
        <taxon>Ditrysia</taxon>
        <taxon>Noctuoidea</taxon>
        <taxon>Noctuidae</taxon>
        <taxon>Amphipyrinae</taxon>
        <taxon>Spodoptera</taxon>
    </lineage>
</organism>
<sequence length="78" mass="8635">MMADLGFSYGSFFSYCDLYEQKVAFPPKMCYAMLLWMFGCHQSLSLAGTENHGTVETSRPGVGIKLSTSLLRCDAPLI</sequence>
<accession>A0A2H1VGI9</accession>
<proteinExistence type="predicted"/>
<dbReference type="AlphaFoldDB" id="A0A2H1VGI9"/>
<gene>
    <name evidence="1" type="ORF">SFRICE_009362</name>
</gene>
<dbReference type="EMBL" id="ODYU01002459">
    <property type="protein sequence ID" value="SOQ39973.1"/>
    <property type="molecule type" value="Genomic_DNA"/>
</dbReference>